<name>A0A7Y3XAH1_9GAMM</name>
<comment type="caution">
    <text evidence="14">The sequence shown here is derived from an EMBL/GenBank/DDBJ whole genome shotgun (WGS) entry which is preliminary data.</text>
</comment>
<evidence type="ECO:0000256" key="1">
    <source>
        <dbReference type="ARBA" id="ARBA00001936"/>
    </source>
</evidence>
<accession>A0A7Y3XAH1</accession>
<feature type="active site" description="Proton acceptor" evidence="9">
    <location>
        <position position="94"/>
    </location>
</feature>
<protein>
    <recommendedName>
        <fullName evidence="6">NADP-dependent malic enzyme</fullName>
        <ecNumber evidence="5">1.1.1.40</ecNumber>
    </recommendedName>
</protein>
<comment type="catalytic activity">
    <reaction evidence="7">
        <text>(S)-malate + NADP(+) = pyruvate + CO2 + NADPH</text>
        <dbReference type="Rhea" id="RHEA:18253"/>
        <dbReference type="ChEBI" id="CHEBI:15361"/>
        <dbReference type="ChEBI" id="CHEBI:15589"/>
        <dbReference type="ChEBI" id="CHEBI:16526"/>
        <dbReference type="ChEBI" id="CHEBI:57783"/>
        <dbReference type="ChEBI" id="CHEBI:58349"/>
        <dbReference type="EC" id="1.1.1.40"/>
    </reaction>
</comment>
<dbReference type="InterPro" id="IPR012302">
    <property type="entry name" value="Malic_NAD-bd"/>
</dbReference>
<dbReference type="EMBL" id="JABFHI010000002">
    <property type="protein sequence ID" value="NOG31334.1"/>
    <property type="molecule type" value="Genomic_DNA"/>
</dbReference>
<dbReference type="SUPFAM" id="SSF51735">
    <property type="entry name" value="NAD(P)-binding Rossmann-fold domains"/>
    <property type="match status" value="1"/>
</dbReference>
<dbReference type="SMART" id="SM01274">
    <property type="entry name" value="malic"/>
    <property type="match status" value="1"/>
</dbReference>
<dbReference type="FunFam" id="3.40.50.10380:FF:000003">
    <property type="entry name" value="NADP-dependent malic enzyme"/>
    <property type="match status" value="1"/>
</dbReference>
<dbReference type="InterPro" id="IPR036291">
    <property type="entry name" value="NAD(P)-bd_dom_sf"/>
</dbReference>
<dbReference type="PANTHER" id="PTHR43237">
    <property type="entry name" value="NADP-DEPENDENT MALIC ENZYME"/>
    <property type="match status" value="1"/>
</dbReference>
<dbReference type="SUPFAM" id="SSF53223">
    <property type="entry name" value="Aminoacid dehydrogenase-like, N-terminal domain"/>
    <property type="match status" value="1"/>
</dbReference>
<feature type="binding site" evidence="10">
    <location>
        <position position="317"/>
    </location>
    <ligand>
        <name>(S)-malate</name>
        <dbReference type="ChEBI" id="CHEBI:15589"/>
    </ligand>
</feature>
<comment type="cofactor">
    <cofactor evidence="11">
        <name>Mg(2+)</name>
        <dbReference type="ChEBI" id="CHEBI:18420"/>
    </cofactor>
    <cofactor evidence="11">
        <name>Mn(2+)</name>
        <dbReference type="ChEBI" id="CHEBI:29035"/>
    </cofactor>
    <text evidence="11">Divalent metal cations. Prefers magnesium or manganese.</text>
</comment>
<dbReference type="InterPro" id="IPR046346">
    <property type="entry name" value="Aminoacid_DH-like_N_sf"/>
</dbReference>
<evidence type="ECO:0000313" key="14">
    <source>
        <dbReference type="EMBL" id="NOG31334.1"/>
    </source>
</evidence>
<feature type="domain" description="Malic enzyme NAD-binding" evidence="12">
    <location>
        <begin position="163"/>
        <end position="399"/>
    </location>
</feature>
<gene>
    <name evidence="14" type="ORF">HLB35_05345</name>
</gene>
<feature type="binding site" evidence="11">
    <location>
        <position position="162"/>
    </location>
    <ligand>
        <name>a divalent metal cation</name>
        <dbReference type="ChEBI" id="CHEBI:60240"/>
    </ligand>
</feature>
<evidence type="ECO:0000259" key="13">
    <source>
        <dbReference type="SMART" id="SM01274"/>
    </source>
</evidence>
<comment type="similarity">
    <text evidence="2">Belongs to the malic enzymes family.</text>
</comment>
<dbReference type="RefSeq" id="WP_171701798.1">
    <property type="nucleotide sequence ID" value="NZ_JABFHI010000002.1"/>
</dbReference>
<evidence type="ECO:0000256" key="2">
    <source>
        <dbReference type="ARBA" id="ARBA00008785"/>
    </source>
</evidence>
<dbReference type="FunFam" id="3.40.50.720:FF:000095">
    <property type="entry name" value="NADP-dependent malic enzyme"/>
    <property type="match status" value="1"/>
</dbReference>
<dbReference type="Pfam" id="PF03949">
    <property type="entry name" value="Malic_M"/>
    <property type="match status" value="1"/>
</dbReference>
<feature type="domain" description="Malic enzyme N-terminal" evidence="13">
    <location>
        <begin position="18"/>
        <end position="151"/>
    </location>
</feature>
<dbReference type="GO" id="GO:0046872">
    <property type="term" value="F:metal ion binding"/>
    <property type="evidence" value="ECO:0007669"/>
    <property type="project" value="UniProtKB-KW"/>
</dbReference>
<dbReference type="GO" id="GO:0051287">
    <property type="term" value="F:NAD binding"/>
    <property type="evidence" value="ECO:0007669"/>
    <property type="project" value="InterPro"/>
</dbReference>
<keyword evidence="3 11" id="KW-0479">Metal-binding</keyword>
<reference evidence="14 15" key="1">
    <citation type="submission" date="2020-05" db="EMBL/GenBank/DDBJ databases">
        <authorList>
            <person name="Ruan W."/>
            <person name="Jeon C.O."/>
            <person name="Chun B.H."/>
        </authorList>
    </citation>
    <scope>NUCLEOTIDE SEQUENCE [LARGE SCALE GENOMIC DNA]</scope>
    <source>
        <strain evidence="14 15">TBZ9</strain>
    </source>
</reference>
<dbReference type="Gene3D" id="3.40.50.720">
    <property type="entry name" value="NAD(P)-binding Rossmann-like Domain"/>
    <property type="match status" value="1"/>
</dbReference>
<dbReference type="CDD" id="cd05311">
    <property type="entry name" value="NAD_bind_2_malic_enz"/>
    <property type="match status" value="1"/>
</dbReference>
<dbReference type="InterPro" id="IPR015884">
    <property type="entry name" value="Malic_enzyme_CS"/>
</dbReference>
<dbReference type="InterPro" id="IPR001891">
    <property type="entry name" value="Malic_OxRdtase"/>
</dbReference>
<dbReference type="EC" id="1.1.1.40" evidence="5"/>
<evidence type="ECO:0000256" key="8">
    <source>
        <dbReference type="ARBA" id="ARBA00051384"/>
    </source>
</evidence>
<dbReference type="InterPro" id="IPR012301">
    <property type="entry name" value="Malic_N_dom"/>
</dbReference>
<comment type="catalytic activity">
    <reaction evidence="8">
        <text>oxaloacetate + H(+) = pyruvate + CO2</text>
        <dbReference type="Rhea" id="RHEA:15641"/>
        <dbReference type="ChEBI" id="CHEBI:15361"/>
        <dbReference type="ChEBI" id="CHEBI:15378"/>
        <dbReference type="ChEBI" id="CHEBI:16452"/>
        <dbReference type="ChEBI" id="CHEBI:16526"/>
        <dbReference type="EC" id="1.1.1.40"/>
    </reaction>
</comment>
<dbReference type="Pfam" id="PF00390">
    <property type="entry name" value="malic"/>
    <property type="match status" value="1"/>
</dbReference>
<evidence type="ECO:0000256" key="9">
    <source>
        <dbReference type="PIRSR" id="PIRSR000106-1"/>
    </source>
</evidence>
<sequence>MTDAFKQAALDYHAKPIPGKLSVELTKPAATARDLALAYSPGVAEPVREIARDPENVFRYTGKGNLVAVISDGSAILGLGNLGPLASKPVMEGKGVLFKRFAGINSVDVEVEAENPQAFIDTVARIASTWGGINLEDIKAPECFEIEKALIERCAVPIFHDDQHGTAIVTAAGMLNALDIAGKRIEDVRIVCMGAGAAAIACMRLLIACGAQQNNLVMLDRRGVIHNDREGINQYKAEFARDTDMRTLDDAIDGADVFIGLSGPGLLSADQVKTMAPDPVIFACTNPDPEIHPDVAREARPDVIMATGRSDYPNQVNNVLGFPFIFRGALDVRATRINEAMKLAAVHALKDLAREPVPQAVLDAYERDSMSFGRDYIIPTPVDVRLLDRVSAAVAQAAVDSGVARKPYPAHYPLQSVNDVYGA</sequence>
<dbReference type="SMART" id="SM00919">
    <property type="entry name" value="Malic_M"/>
    <property type="match status" value="1"/>
</dbReference>
<comment type="cofactor">
    <cofactor evidence="1">
        <name>Mn(2+)</name>
        <dbReference type="ChEBI" id="CHEBI:29035"/>
    </cofactor>
</comment>
<evidence type="ECO:0000256" key="7">
    <source>
        <dbReference type="ARBA" id="ARBA00050924"/>
    </source>
</evidence>
<keyword evidence="4" id="KW-0560">Oxidoreductase</keyword>
<organism evidence="14 15">
    <name type="scientific">Vreelandella azerica</name>
    <dbReference type="NCBI Taxonomy" id="2732867"/>
    <lineage>
        <taxon>Bacteria</taxon>
        <taxon>Pseudomonadati</taxon>
        <taxon>Pseudomonadota</taxon>
        <taxon>Gammaproteobacteria</taxon>
        <taxon>Oceanospirillales</taxon>
        <taxon>Halomonadaceae</taxon>
        <taxon>Vreelandella</taxon>
    </lineage>
</organism>
<evidence type="ECO:0000256" key="10">
    <source>
        <dbReference type="PIRSR" id="PIRSR000106-2"/>
    </source>
</evidence>
<keyword evidence="15" id="KW-1185">Reference proteome</keyword>
<evidence type="ECO:0000256" key="5">
    <source>
        <dbReference type="ARBA" id="ARBA00038964"/>
    </source>
</evidence>
<feature type="binding site" evidence="11">
    <location>
        <position position="136"/>
    </location>
    <ligand>
        <name>a divalent metal cation</name>
        <dbReference type="ChEBI" id="CHEBI:60240"/>
    </ligand>
</feature>
<dbReference type="AlphaFoldDB" id="A0A7Y3XAH1"/>
<evidence type="ECO:0000256" key="3">
    <source>
        <dbReference type="ARBA" id="ARBA00022723"/>
    </source>
</evidence>
<dbReference type="PANTHER" id="PTHR43237:SF4">
    <property type="entry name" value="NADP-DEPENDENT MALIC ENZYME"/>
    <property type="match status" value="1"/>
</dbReference>
<evidence type="ECO:0000313" key="15">
    <source>
        <dbReference type="Proteomes" id="UP000588806"/>
    </source>
</evidence>
<dbReference type="InterPro" id="IPR037062">
    <property type="entry name" value="Malic_N_dom_sf"/>
</dbReference>
<dbReference type="Proteomes" id="UP000588806">
    <property type="component" value="Unassembled WGS sequence"/>
</dbReference>
<feature type="active site" description="Proton donor" evidence="9">
    <location>
        <position position="39"/>
    </location>
</feature>
<evidence type="ECO:0000256" key="6">
    <source>
        <dbReference type="ARBA" id="ARBA00040273"/>
    </source>
</evidence>
<proteinExistence type="inferred from homology"/>
<dbReference type="InterPro" id="IPR045213">
    <property type="entry name" value="Malic_NAD-bd_bact_type"/>
</dbReference>
<reference evidence="14 15" key="2">
    <citation type="submission" date="2020-06" db="EMBL/GenBank/DDBJ databases">
        <title>Halomonas songnenensis sp. nov., a moderately halophilic bacterium isolated from saline and alkaline soils.</title>
        <authorList>
            <person name="Jiang J."/>
            <person name="Pan Y."/>
        </authorList>
    </citation>
    <scope>NUCLEOTIDE SEQUENCE [LARGE SCALE GENOMIC DNA]</scope>
    <source>
        <strain evidence="14 15">TBZ9</strain>
    </source>
</reference>
<dbReference type="InterPro" id="IPR051674">
    <property type="entry name" value="Malate_Decarboxylase"/>
</dbReference>
<dbReference type="PROSITE" id="PS00331">
    <property type="entry name" value="MALIC_ENZYMES"/>
    <property type="match status" value="1"/>
</dbReference>
<feature type="binding site" evidence="10">
    <location>
        <position position="286"/>
    </location>
    <ligand>
        <name>(S)-malate</name>
        <dbReference type="ChEBI" id="CHEBI:15589"/>
    </ligand>
</feature>
<dbReference type="GO" id="GO:0004473">
    <property type="term" value="F:malate dehydrogenase (decarboxylating) (NADP+) activity"/>
    <property type="evidence" value="ECO:0007669"/>
    <property type="project" value="UniProtKB-EC"/>
</dbReference>
<evidence type="ECO:0000256" key="11">
    <source>
        <dbReference type="PIRSR" id="PIRSR000106-3"/>
    </source>
</evidence>
<dbReference type="Gene3D" id="3.40.50.10380">
    <property type="entry name" value="Malic enzyme, N-terminal domain"/>
    <property type="match status" value="1"/>
</dbReference>
<evidence type="ECO:0000256" key="4">
    <source>
        <dbReference type="ARBA" id="ARBA00023002"/>
    </source>
</evidence>
<feature type="binding site" evidence="11">
    <location>
        <position position="137"/>
    </location>
    <ligand>
        <name>a divalent metal cation</name>
        <dbReference type="ChEBI" id="CHEBI:60240"/>
    </ligand>
</feature>
<evidence type="ECO:0000259" key="12">
    <source>
        <dbReference type="SMART" id="SM00919"/>
    </source>
</evidence>
<dbReference type="PIRSF" id="PIRSF000106">
    <property type="entry name" value="ME"/>
    <property type="match status" value="1"/>
</dbReference>